<accession>A0ABN7U4K2</accession>
<keyword evidence="5 6" id="KW-0472">Membrane</keyword>
<protein>
    <submittedName>
        <fullName evidence="9">8108_t:CDS:1</fullName>
    </submittedName>
</protein>
<evidence type="ECO:0000259" key="7">
    <source>
        <dbReference type="Pfam" id="PF07970"/>
    </source>
</evidence>
<dbReference type="PANTHER" id="PTHR10984">
    <property type="entry name" value="ENDOPLASMIC RETICULUM-GOLGI INTERMEDIATE COMPARTMENT PROTEIN"/>
    <property type="match status" value="1"/>
</dbReference>
<keyword evidence="4 6" id="KW-1133">Transmembrane helix</keyword>
<gene>
    <name evidence="9" type="ORF">GMARGA_LOCUS1996</name>
</gene>
<feature type="domain" description="Endoplasmic reticulum vesicle transporter C-terminal" evidence="7">
    <location>
        <begin position="152"/>
        <end position="367"/>
    </location>
</feature>
<dbReference type="Pfam" id="PF07970">
    <property type="entry name" value="COPIIcoated_ERV"/>
    <property type="match status" value="1"/>
</dbReference>
<evidence type="ECO:0000256" key="1">
    <source>
        <dbReference type="ARBA" id="ARBA00004141"/>
    </source>
</evidence>
<sequence>MGKRGSVLSQFQNFDAYAKTLDDFRIKTYYGAALTILSAIIIITLLWSEFNEYRVTEIKPELVVDKSRKEKLTINLNITFPKVPCYLLSVDVMDVAGETQNDLTHDIYKTRLDADGTQIHIEKATDIGDPTKDIIKIVNSTDPGGENYCGSCYGATPPDSGCCNTCDEVREAYIHSGWEGWKDKVAEQSKEGCNVAGSVRVNKVAGNFHLAPGKSFQQNHVHVHDLQPFLSDGVQHDFTHEIHHLSFGPKVDGVVNPLDGVGGAVTKGHYMFQYFLKVVSTHFYFLNETVIYTNQYSVTQFERDLTGKDHTHSHNHNHMSGLPGVFFNYEISPMLIINREESKSFTHFLTGVCAIVGGIFTVAGILDGFIYNAEKTFKKKVELDDVSKGSEDHSGKRVPWRIETKYYTAQVEFWIDETVQKDLVDTEVIKGYENEESGIGNVVDAVLFVFRKDQPSTFDDIHAYLSFIRTYEPSIILAIGTGKNEANDAKNKLHASEDAFESWCLENGFEYVDAEEEREENDERVGLNRVLEALQSNMWEGMVRKPLNDNDSHLEEHENYQELYEGIKSIFMYIICYFFFLNVYCAYYICVTLFAAIAQLKVDKKDNKDDLMSQLHDYNSAPFDNDDDEFFKDALPSQKELESMYNHIFGDFDDEDGLDKVLTRLNSLRERGKTLSDKERRKLAASVACSFGLHVGDE</sequence>
<dbReference type="Pfam" id="PF13850">
    <property type="entry name" value="ERGIC_N"/>
    <property type="match status" value="1"/>
</dbReference>
<comment type="caution">
    <text evidence="9">The sequence shown here is derived from an EMBL/GenBank/DDBJ whole genome shotgun (WGS) entry which is preliminary data.</text>
</comment>
<dbReference type="EMBL" id="CAJVQB010000583">
    <property type="protein sequence ID" value="CAG8496752.1"/>
    <property type="molecule type" value="Genomic_DNA"/>
</dbReference>
<organism evidence="9 10">
    <name type="scientific">Gigaspora margarita</name>
    <dbReference type="NCBI Taxonomy" id="4874"/>
    <lineage>
        <taxon>Eukaryota</taxon>
        <taxon>Fungi</taxon>
        <taxon>Fungi incertae sedis</taxon>
        <taxon>Mucoromycota</taxon>
        <taxon>Glomeromycotina</taxon>
        <taxon>Glomeromycetes</taxon>
        <taxon>Diversisporales</taxon>
        <taxon>Gigasporaceae</taxon>
        <taxon>Gigaspora</taxon>
    </lineage>
</organism>
<evidence type="ECO:0000259" key="8">
    <source>
        <dbReference type="Pfam" id="PF13850"/>
    </source>
</evidence>
<comment type="similarity">
    <text evidence="2">Belongs to the ERGIC family.</text>
</comment>
<keyword evidence="3 6" id="KW-0812">Transmembrane</keyword>
<dbReference type="InterPro" id="IPR012936">
    <property type="entry name" value="Erv_C"/>
</dbReference>
<evidence type="ECO:0000313" key="9">
    <source>
        <dbReference type="EMBL" id="CAG8496752.1"/>
    </source>
</evidence>
<feature type="transmembrane region" description="Helical" evidence="6">
    <location>
        <begin position="348"/>
        <end position="370"/>
    </location>
</feature>
<feature type="transmembrane region" description="Helical" evidence="6">
    <location>
        <begin position="29"/>
        <end position="47"/>
    </location>
</feature>
<proteinExistence type="inferred from homology"/>
<evidence type="ECO:0000256" key="6">
    <source>
        <dbReference type="SAM" id="Phobius"/>
    </source>
</evidence>
<dbReference type="Proteomes" id="UP000789901">
    <property type="component" value="Unassembled WGS sequence"/>
</dbReference>
<keyword evidence="10" id="KW-1185">Reference proteome</keyword>
<evidence type="ECO:0000256" key="2">
    <source>
        <dbReference type="ARBA" id="ARBA00005648"/>
    </source>
</evidence>
<dbReference type="Gene3D" id="3.40.50.11960">
    <property type="match status" value="1"/>
</dbReference>
<name>A0ABN7U4K2_GIGMA</name>
<feature type="transmembrane region" description="Helical" evidence="6">
    <location>
        <begin position="570"/>
        <end position="598"/>
    </location>
</feature>
<evidence type="ECO:0000313" key="10">
    <source>
        <dbReference type="Proteomes" id="UP000789901"/>
    </source>
</evidence>
<dbReference type="InterPro" id="IPR039542">
    <property type="entry name" value="Erv_N"/>
</dbReference>
<comment type="subcellular location">
    <subcellularLocation>
        <location evidence="1">Membrane</location>
        <topology evidence="1">Multi-pass membrane protein</topology>
    </subcellularLocation>
</comment>
<dbReference type="Pfam" id="PF10199">
    <property type="entry name" value="Adaptin_binding"/>
    <property type="match status" value="1"/>
</dbReference>
<reference evidence="9 10" key="1">
    <citation type="submission" date="2021-06" db="EMBL/GenBank/DDBJ databases">
        <authorList>
            <person name="Kallberg Y."/>
            <person name="Tangrot J."/>
            <person name="Rosling A."/>
        </authorList>
    </citation>
    <scope>NUCLEOTIDE SEQUENCE [LARGE SCALE GENOMIC DNA]</scope>
    <source>
        <strain evidence="9 10">120-4 pot B 10/14</strain>
    </source>
</reference>
<evidence type="ECO:0000256" key="4">
    <source>
        <dbReference type="ARBA" id="ARBA00022989"/>
    </source>
</evidence>
<dbReference type="InterPro" id="IPR045888">
    <property type="entry name" value="Erv"/>
</dbReference>
<feature type="domain" description="Endoplasmic reticulum vesicle transporter N-terminal" evidence="8">
    <location>
        <begin position="11"/>
        <end position="100"/>
    </location>
</feature>
<evidence type="ECO:0000256" key="5">
    <source>
        <dbReference type="ARBA" id="ARBA00023136"/>
    </source>
</evidence>
<evidence type="ECO:0000256" key="3">
    <source>
        <dbReference type="ARBA" id="ARBA00022692"/>
    </source>
</evidence>
<dbReference type="PANTHER" id="PTHR10984:SF25">
    <property type="entry name" value="ENDOPLASMIC RETICULUM-GOLGI INTERMEDIATE COMPARTMENT PROTEIN 3"/>
    <property type="match status" value="1"/>
</dbReference>